<evidence type="ECO:0000313" key="1">
    <source>
        <dbReference type="EMBL" id="MDJ1486121.1"/>
    </source>
</evidence>
<dbReference type="Pfam" id="PF17642">
    <property type="entry name" value="TssD"/>
    <property type="match status" value="1"/>
</dbReference>
<dbReference type="Proteomes" id="UP001241110">
    <property type="component" value="Unassembled WGS sequence"/>
</dbReference>
<evidence type="ECO:0000313" key="4">
    <source>
        <dbReference type="Proteomes" id="UP001241110"/>
    </source>
</evidence>
<evidence type="ECO:0000313" key="2">
    <source>
        <dbReference type="EMBL" id="MDJ1495266.1"/>
    </source>
</evidence>
<comment type="caution">
    <text evidence="1">The sequence shown here is derived from an EMBL/GenBank/DDBJ whole genome shotgun (WGS) entry which is preliminary data.</text>
</comment>
<gene>
    <name evidence="1" type="primary">tssD</name>
    <name evidence="1" type="ORF">QNI16_36905</name>
    <name evidence="2" type="ORF">QNI19_20165</name>
</gene>
<dbReference type="AlphaFoldDB" id="A0AAE3UB42"/>
<protein>
    <submittedName>
        <fullName evidence="1">Type VI secretion system tube protein TssD</fullName>
    </submittedName>
</protein>
<dbReference type="Proteomes" id="UP001228581">
    <property type="component" value="Unassembled WGS sequence"/>
</dbReference>
<dbReference type="GO" id="GO:0033104">
    <property type="term" value="C:type VI protein secretion system complex"/>
    <property type="evidence" value="ECO:0007669"/>
    <property type="project" value="InterPro"/>
</dbReference>
<proteinExistence type="predicted"/>
<dbReference type="RefSeq" id="WP_313989489.1">
    <property type="nucleotide sequence ID" value="NZ_JASJOR010000002.1"/>
</dbReference>
<sequence>MSSFNATLQVEGGEYDVLSCNFSFGQATDDKGRPASNVKGGNLFIQIVTSDDTALLGWMIDPYKKTNGSIVFKKIDEDSTLKEVKFEDAYCVGYSESFNSTSASAMTVSLNISARKIEVSGVAHENHA</sequence>
<keyword evidence="3" id="KW-1185">Reference proteome</keyword>
<name>A0AAE3UB42_9BACT</name>
<reference evidence="1 3" key="1">
    <citation type="submission" date="2023-05" db="EMBL/GenBank/DDBJ databases">
        <authorList>
            <person name="Zhang X."/>
        </authorList>
    </citation>
    <scope>NUCLEOTIDE SEQUENCE</scope>
    <source>
        <strain evidence="2 3">DM2B3-1</strain>
        <strain evidence="1">YF14B1</strain>
    </source>
</reference>
<organism evidence="1 4">
    <name type="scientific">Xanthocytophaga flava</name>
    <dbReference type="NCBI Taxonomy" id="3048013"/>
    <lineage>
        <taxon>Bacteria</taxon>
        <taxon>Pseudomonadati</taxon>
        <taxon>Bacteroidota</taxon>
        <taxon>Cytophagia</taxon>
        <taxon>Cytophagales</taxon>
        <taxon>Rhodocytophagaceae</taxon>
        <taxon>Xanthocytophaga</taxon>
    </lineage>
</organism>
<dbReference type="EMBL" id="JASJOT010000014">
    <property type="protein sequence ID" value="MDJ1495266.1"/>
    <property type="molecule type" value="Genomic_DNA"/>
</dbReference>
<dbReference type="EMBL" id="JASJOS010000028">
    <property type="protein sequence ID" value="MDJ1486121.1"/>
    <property type="molecule type" value="Genomic_DNA"/>
</dbReference>
<accession>A0AAE3UB42</accession>
<dbReference type="InterPro" id="IPR041408">
    <property type="entry name" value="Hcp_Tssd"/>
</dbReference>
<evidence type="ECO:0000313" key="3">
    <source>
        <dbReference type="Proteomes" id="UP001228581"/>
    </source>
</evidence>